<dbReference type="Proteomes" id="UP000264062">
    <property type="component" value="Unassembled WGS sequence"/>
</dbReference>
<proteinExistence type="predicted"/>
<protein>
    <submittedName>
        <fullName evidence="2">Uncharacterized protein</fullName>
    </submittedName>
</protein>
<feature type="compositionally biased region" description="Basic and acidic residues" evidence="1">
    <location>
        <begin position="77"/>
        <end position="90"/>
    </location>
</feature>
<feature type="region of interest" description="Disordered" evidence="1">
    <location>
        <begin position="41"/>
        <end position="109"/>
    </location>
</feature>
<evidence type="ECO:0000313" key="2">
    <source>
        <dbReference type="EMBL" id="HAV91922.1"/>
    </source>
</evidence>
<gene>
    <name evidence="2" type="ORF">DCW38_01920</name>
</gene>
<evidence type="ECO:0000313" key="3">
    <source>
        <dbReference type="Proteomes" id="UP000264062"/>
    </source>
</evidence>
<dbReference type="AlphaFoldDB" id="A0A350H8Q6"/>
<organism evidence="2 3">
    <name type="scientific">candidate division WOR-3 bacterium</name>
    <dbReference type="NCBI Taxonomy" id="2052148"/>
    <lineage>
        <taxon>Bacteria</taxon>
        <taxon>Bacteria division WOR-3</taxon>
    </lineage>
</organism>
<feature type="compositionally biased region" description="Polar residues" evidence="1">
    <location>
        <begin position="41"/>
        <end position="50"/>
    </location>
</feature>
<dbReference type="EMBL" id="DMZY01000060">
    <property type="protein sequence ID" value="HAV91922.1"/>
    <property type="molecule type" value="Genomic_DNA"/>
</dbReference>
<sequence>MKNKVKAFMRRTSDKSILDIEIQLPFVKSADDKTVSFLLVSESSGKPSQENRPDMSGNGDNLKNKGKPMPQGAMPPKESEMQNHEGRPEDMNTNSSSETEILLNINFKE</sequence>
<name>A0A350H8Q6_UNCW3</name>
<evidence type="ECO:0000256" key="1">
    <source>
        <dbReference type="SAM" id="MobiDB-lite"/>
    </source>
</evidence>
<accession>A0A350H8Q6</accession>
<comment type="caution">
    <text evidence="2">The sequence shown here is derived from an EMBL/GenBank/DDBJ whole genome shotgun (WGS) entry which is preliminary data.</text>
</comment>
<reference evidence="2 3" key="1">
    <citation type="journal article" date="2018" name="Nat. Biotechnol.">
        <title>A standardized bacterial taxonomy based on genome phylogeny substantially revises the tree of life.</title>
        <authorList>
            <person name="Parks D.H."/>
            <person name="Chuvochina M."/>
            <person name="Waite D.W."/>
            <person name="Rinke C."/>
            <person name="Skarshewski A."/>
            <person name="Chaumeil P.A."/>
            <person name="Hugenholtz P."/>
        </authorList>
    </citation>
    <scope>NUCLEOTIDE SEQUENCE [LARGE SCALE GENOMIC DNA]</scope>
    <source>
        <strain evidence="2">UBA9956</strain>
    </source>
</reference>